<dbReference type="SUPFAM" id="SSF46689">
    <property type="entry name" value="Homeodomain-like"/>
    <property type="match status" value="1"/>
</dbReference>
<protein>
    <submittedName>
        <fullName evidence="1">TetR/AcrR family transcriptional regulator</fullName>
    </submittedName>
</protein>
<evidence type="ECO:0000313" key="2">
    <source>
        <dbReference type="Proteomes" id="UP001139031"/>
    </source>
</evidence>
<gene>
    <name evidence="1" type="ORF">K7C98_42085</name>
</gene>
<dbReference type="RefSeq" id="WP_224197600.1">
    <property type="nucleotide sequence ID" value="NZ_JAIRAU010000059.1"/>
</dbReference>
<comment type="caution">
    <text evidence="1">The sequence shown here is derived from an EMBL/GenBank/DDBJ whole genome shotgun (WGS) entry which is preliminary data.</text>
</comment>
<dbReference type="Proteomes" id="UP001139031">
    <property type="component" value="Unassembled WGS sequence"/>
</dbReference>
<proteinExistence type="predicted"/>
<dbReference type="EMBL" id="JAIRAU010000059">
    <property type="protein sequence ID" value="MBZ5715860.1"/>
    <property type="molecule type" value="Genomic_DNA"/>
</dbReference>
<dbReference type="Gene3D" id="1.10.357.10">
    <property type="entry name" value="Tetracycline Repressor, domain 2"/>
    <property type="match status" value="1"/>
</dbReference>
<organism evidence="1 2">
    <name type="scientific">Nannocystis pusilla</name>
    <dbReference type="NCBI Taxonomy" id="889268"/>
    <lineage>
        <taxon>Bacteria</taxon>
        <taxon>Pseudomonadati</taxon>
        <taxon>Myxococcota</taxon>
        <taxon>Polyangia</taxon>
        <taxon>Nannocystales</taxon>
        <taxon>Nannocystaceae</taxon>
        <taxon>Nannocystis</taxon>
    </lineage>
</organism>
<dbReference type="InterPro" id="IPR009057">
    <property type="entry name" value="Homeodomain-like_sf"/>
</dbReference>
<keyword evidence="2" id="KW-1185">Reference proteome</keyword>
<reference evidence="1" key="1">
    <citation type="submission" date="2021-08" db="EMBL/GenBank/DDBJ databases">
        <authorList>
            <person name="Stevens D.C."/>
        </authorList>
    </citation>
    <scope>NUCLEOTIDE SEQUENCE</scope>
    <source>
        <strain evidence="1">DSM 53165</strain>
    </source>
</reference>
<evidence type="ECO:0000313" key="1">
    <source>
        <dbReference type="EMBL" id="MBZ5715860.1"/>
    </source>
</evidence>
<dbReference type="InterPro" id="IPR036271">
    <property type="entry name" value="Tet_transcr_reg_TetR-rel_C_sf"/>
</dbReference>
<name>A0ABS7U5M8_9BACT</name>
<sequence>MVEGGAATTALEPSDILSKNRAMAKSSRATPVAVRPRGRPPKISRAAIARAALQLGFADVTLVSVAEALGVSHTTLYSHVANRADLAMAALDLLYAEAPWPEPRGPWRPFLHAEACVLWTVLERDPALVLASAAGGMSPGALAHFNVAAGVLIDDGFRPEAALLAVDTAFDLVHDVFARGQQLVESVHAREHGETWLDALDRRLRAPARRAVANPRRWFERKLQLVLDGIAAGLSPPARGEAS</sequence>
<accession>A0ABS7U5M8</accession>
<dbReference type="SUPFAM" id="SSF48498">
    <property type="entry name" value="Tetracyclin repressor-like, C-terminal domain"/>
    <property type="match status" value="1"/>
</dbReference>